<dbReference type="Proteomes" id="UP000013909">
    <property type="component" value="Unassembled WGS sequence"/>
</dbReference>
<dbReference type="OrthoDB" id="1364821at2"/>
<reference evidence="1 2" key="1">
    <citation type="submission" date="2013-02" db="EMBL/GenBank/DDBJ databases">
        <title>A novel strain isolated from Lonar lake, Maharashtra, India.</title>
        <authorList>
            <person name="Singh A."/>
        </authorList>
    </citation>
    <scope>NUCLEOTIDE SEQUENCE [LARGE SCALE GENOMIC DNA]</scope>
    <source>
        <strain evidence="1 2">AK24</strain>
    </source>
</reference>
<evidence type="ECO:0000313" key="2">
    <source>
        <dbReference type="Proteomes" id="UP000013909"/>
    </source>
</evidence>
<protein>
    <submittedName>
        <fullName evidence="1">Uncharacterized protein</fullName>
    </submittedName>
</protein>
<accession>R7ZWF0</accession>
<dbReference type="RefSeq" id="WP_010853338.1">
    <property type="nucleotide sequence ID" value="NZ_AQHR01000040.1"/>
</dbReference>
<organism evidence="1 2">
    <name type="scientific">Lunatimonas lonarensis</name>
    <dbReference type="NCBI Taxonomy" id="1232681"/>
    <lineage>
        <taxon>Bacteria</taxon>
        <taxon>Pseudomonadati</taxon>
        <taxon>Bacteroidota</taxon>
        <taxon>Cytophagia</taxon>
        <taxon>Cytophagales</taxon>
        <taxon>Cyclobacteriaceae</taxon>
    </lineage>
</organism>
<keyword evidence="2" id="KW-1185">Reference proteome</keyword>
<dbReference type="SUPFAM" id="SSF54909">
    <property type="entry name" value="Dimeric alpha+beta barrel"/>
    <property type="match status" value="1"/>
</dbReference>
<comment type="caution">
    <text evidence="1">The sequence shown here is derived from an EMBL/GenBank/DDBJ whole genome shotgun (WGS) entry which is preliminary data.</text>
</comment>
<gene>
    <name evidence="1" type="ORF">ADIS_1192</name>
</gene>
<sequence length="111" mass="12747">MKLTITSISLRSPLHFFALSWQAFRITAQLKASPYKGFRKRGIWTTHYTMTLWENESDLKGFAQSGAHLQAMKKTKQIAREIRTITVDADDFPGWEEAKKLLEDGKAVVFL</sequence>
<evidence type="ECO:0000313" key="1">
    <source>
        <dbReference type="EMBL" id="EON78329.1"/>
    </source>
</evidence>
<proteinExistence type="predicted"/>
<dbReference type="EMBL" id="AQHR01000040">
    <property type="protein sequence ID" value="EON78329.1"/>
    <property type="molecule type" value="Genomic_DNA"/>
</dbReference>
<dbReference type="InterPro" id="IPR011008">
    <property type="entry name" value="Dimeric_a/b-barrel"/>
</dbReference>
<name>R7ZWF0_9BACT</name>
<dbReference type="AlphaFoldDB" id="R7ZWF0"/>